<reference evidence="2 3" key="1">
    <citation type="submission" date="2022-06" db="EMBL/GenBank/DDBJ databases">
        <title>Whole-genome of Asaia lannensis strain LMG 27011T.</title>
        <authorList>
            <person name="Sombolestani A."/>
        </authorList>
    </citation>
    <scope>NUCLEOTIDE SEQUENCE [LARGE SCALE GENOMIC DNA]</scope>
    <source>
        <strain evidence="2 3">NBRC 102526</strain>
    </source>
</reference>
<evidence type="ECO:0000313" key="2">
    <source>
        <dbReference type="EMBL" id="MCO6159210.1"/>
    </source>
</evidence>
<organism evidence="2 3">
    <name type="scientific">Asaia lannensis NBRC 102526</name>
    <dbReference type="NCBI Taxonomy" id="1307926"/>
    <lineage>
        <taxon>Bacteria</taxon>
        <taxon>Pseudomonadati</taxon>
        <taxon>Pseudomonadota</taxon>
        <taxon>Alphaproteobacteria</taxon>
        <taxon>Acetobacterales</taxon>
        <taxon>Acetobacteraceae</taxon>
        <taxon>Asaia</taxon>
    </lineage>
</organism>
<feature type="signal peptide" evidence="1">
    <location>
        <begin position="1"/>
        <end position="29"/>
    </location>
</feature>
<keyword evidence="3" id="KW-1185">Reference proteome</keyword>
<evidence type="ECO:0000313" key="3">
    <source>
        <dbReference type="Proteomes" id="UP001523401"/>
    </source>
</evidence>
<evidence type="ECO:0000256" key="1">
    <source>
        <dbReference type="SAM" id="SignalP"/>
    </source>
</evidence>
<dbReference type="Proteomes" id="UP001523401">
    <property type="component" value="Unassembled WGS sequence"/>
</dbReference>
<sequence>MARLTFTALTGIALLAGAALPGLVSPALAQTANQAQQGAPQRNIPPAMMQDIAAGLRYPLPADFMPRAAETLKALQAANIRPPDSTQLSLQATIAQIASVPGVTQILSAHGFTPETFTMGMTAFGMTLAATNGQTLPTGLPAPNPANVAQFHAHPEQVTALMQAMGAPPGQN</sequence>
<proteinExistence type="predicted"/>
<keyword evidence="1" id="KW-0732">Signal</keyword>
<accession>A0ABT1CEB7</accession>
<dbReference type="EMBL" id="JAMXQU010000002">
    <property type="protein sequence ID" value="MCO6159210.1"/>
    <property type="molecule type" value="Genomic_DNA"/>
</dbReference>
<evidence type="ECO:0008006" key="4">
    <source>
        <dbReference type="Google" id="ProtNLM"/>
    </source>
</evidence>
<comment type="caution">
    <text evidence="2">The sequence shown here is derived from an EMBL/GenBank/DDBJ whole genome shotgun (WGS) entry which is preliminary data.</text>
</comment>
<name>A0ABT1CEB7_9PROT</name>
<dbReference type="RefSeq" id="WP_252848693.1">
    <property type="nucleotide sequence ID" value="NZ_BAPW01000012.1"/>
</dbReference>
<protein>
    <recommendedName>
        <fullName evidence="4">DUF4168 domain-containing protein</fullName>
    </recommendedName>
</protein>
<feature type="chain" id="PRO_5046152975" description="DUF4168 domain-containing protein" evidence="1">
    <location>
        <begin position="30"/>
        <end position="172"/>
    </location>
</feature>
<gene>
    <name evidence="2" type="ORF">NF685_04085</name>
</gene>